<keyword evidence="3" id="KW-0472">Membrane</keyword>
<feature type="transmembrane region" description="Helical" evidence="3">
    <location>
        <begin position="72"/>
        <end position="90"/>
    </location>
</feature>
<keyword evidence="4" id="KW-0732">Signal</keyword>
<feature type="region of interest" description="Disordered" evidence="2">
    <location>
        <begin position="341"/>
        <end position="374"/>
    </location>
</feature>
<evidence type="ECO:0000313" key="7">
    <source>
        <dbReference type="Proteomes" id="UP001354931"/>
    </source>
</evidence>
<evidence type="ECO:0000256" key="1">
    <source>
        <dbReference type="ARBA" id="ARBA00022801"/>
    </source>
</evidence>
<evidence type="ECO:0000256" key="3">
    <source>
        <dbReference type="SAM" id="Phobius"/>
    </source>
</evidence>
<dbReference type="Gene3D" id="3.60.40.10">
    <property type="entry name" value="PPM-type phosphatase domain"/>
    <property type="match status" value="1"/>
</dbReference>
<dbReference type="PANTHER" id="PTHR43156">
    <property type="entry name" value="STAGE II SPORULATION PROTEIN E-RELATED"/>
    <property type="match status" value="1"/>
</dbReference>
<name>A0ABU6FI07_9ACTN</name>
<accession>A0ABU6FI07</accession>
<proteinExistence type="predicted"/>
<keyword evidence="7" id="KW-1185">Reference proteome</keyword>
<dbReference type="EMBL" id="JAOZYC010000196">
    <property type="protein sequence ID" value="MEB8343563.1"/>
    <property type="molecule type" value="Genomic_DNA"/>
</dbReference>
<dbReference type="SMART" id="SM00331">
    <property type="entry name" value="PP2C_SIG"/>
    <property type="match status" value="1"/>
</dbReference>
<comment type="caution">
    <text evidence="6">The sequence shown here is derived from an EMBL/GenBank/DDBJ whole genome shotgun (WGS) entry which is preliminary data.</text>
</comment>
<dbReference type="PANTHER" id="PTHR43156:SF2">
    <property type="entry name" value="STAGE II SPORULATION PROTEIN E"/>
    <property type="match status" value="1"/>
</dbReference>
<gene>
    <name evidence="6" type="ORF">OKJ99_39360</name>
</gene>
<protein>
    <submittedName>
        <fullName evidence="6">Serine/threonine-protein phosphatase</fullName>
    </submittedName>
</protein>
<evidence type="ECO:0000259" key="5">
    <source>
        <dbReference type="SMART" id="SM00331"/>
    </source>
</evidence>
<dbReference type="Proteomes" id="UP001354931">
    <property type="component" value="Unassembled WGS sequence"/>
</dbReference>
<dbReference type="SUPFAM" id="SSF81606">
    <property type="entry name" value="PP2C-like"/>
    <property type="match status" value="1"/>
</dbReference>
<evidence type="ECO:0000256" key="4">
    <source>
        <dbReference type="SAM" id="SignalP"/>
    </source>
</evidence>
<keyword evidence="3" id="KW-1133">Transmembrane helix</keyword>
<evidence type="ECO:0000313" key="6">
    <source>
        <dbReference type="EMBL" id="MEB8343563.1"/>
    </source>
</evidence>
<feature type="domain" description="PPM-type phosphatase" evidence="5">
    <location>
        <begin position="124"/>
        <end position="333"/>
    </location>
</feature>
<feature type="transmembrane region" description="Helical" evidence="3">
    <location>
        <begin position="50"/>
        <end position="66"/>
    </location>
</feature>
<organism evidence="6 7">
    <name type="scientific">Streptomyces endophyticus</name>
    <dbReference type="NCBI Taxonomy" id="714166"/>
    <lineage>
        <taxon>Bacteria</taxon>
        <taxon>Bacillati</taxon>
        <taxon>Actinomycetota</taxon>
        <taxon>Actinomycetes</taxon>
        <taxon>Kitasatosporales</taxon>
        <taxon>Streptomycetaceae</taxon>
        <taxon>Streptomyces</taxon>
    </lineage>
</organism>
<feature type="signal peptide" evidence="4">
    <location>
        <begin position="1"/>
        <end position="17"/>
    </location>
</feature>
<keyword evidence="1" id="KW-0378">Hydrolase</keyword>
<feature type="chain" id="PRO_5046354946" evidence="4">
    <location>
        <begin position="18"/>
        <end position="374"/>
    </location>
</feature>
<reference evidence="6 7" key="1">
    <citation type="submission" date="2022-10" db="EMBL/GenBank/DDBJ databases">
        <authorList>
            <person name="Xie J."/>
            <person name="Shen N."/>
        </authorList>
    </citation>
    <scope>NUCLEOTIDE SEQUENCE [LARGE SCALE GENOMIC DNA]</scope>
    <source>
        <strain evidence="6 7">YIM65594</strain>
    </source>
</reference>
<dbReference type="RefSeq" id="WP_326023230.1">
    <property type="nucleotide sequence ID" value="NZ_JAOZYC010000196.1"/>
</dbReference>
<dbReference type="Pfam" id="PF07228">
    <property type="entry name" value="SpoIIE"/>
    <property type="match status" value="1"/>
</dbReference>
<sequence>MLWVSLLGLCAALAACAGAWQPARPAVAILLIGPVLACTRLGARATLATAAWALALAVAVGIVRHADVGPQLVVEYLVLLVGGLAAVRIARGAAARSSRLRQLGEVAQATQAALLRPVDARFGDINVHTRHHCAVASATVGGDVYAVADTPYGLRVFIGDVRGHGLDAMCVNAAAADGFRDLAYVTPDLTELAVRLDARIAPVLGPEDFVTAVFAEFAPGEVRLVNCGHPPPLRMGVHPKFLSPVACSLPLGLGCEPTQSRYWLQSGDRLLLYTDGLVEARDAAGGEFPLFERAREALAHALPWEALDRLYGEVAAHTGGPLRDDVALVLCESGAHAGPPVFEGWGSGPRAGGAACQRPRGSAPDPAAQSPQGL</sequence>
<keyword evidence="3" id="KW-0812">Transmembrane</keyword>
<dbReference type="InterPro" id="IPR001932">
    <property type="entry name" value="PPM-type_phosphatase-like_dom"/>
</dbReference>
<evidence type="ECO:0000256" key="2">
    <source>
        <dbReference type="SAM" id="MobiDB-lite"/>
    </source>
</evidence>
<dbReference type="InterPro" id="IPR052016">
    <property type="entry name" value="Bact_Sigma-Reg"/>
</dbReference>
<dbReference type="InterPro" id="IPR036457">
    <property type="entry name" value="PPM-type-like_dom_sf"/>
</dbReference>